<keyword evidence="6 9" id="KW-1133">Transmembrane helix</keyword>
<accession>A0A953SF11</accession>
<evidence type="ECO:0000256" key="2">
    <source>
        <dbReference type="ARBA" id="ARBA00022475"/>
    </source>
</evidence>
<organism evidence="10 11">
    <name type="scientific">Candidatus Nitrobium versatile</name>
    <dbReference type="NCBI Taxonomy" id="2884831"/>
    <lineage>
        <taxon>Bacteria</taxon>
        <taxon>Pseudomonadati</taxon>
        <taxon>Nitrospirota</taxon>
        <taxon>Nitrospiria</taxon>
        <taxon>Nitrospirales</taxon>
        <taxon>Nitrospiraceae</taxon>
        <taxon>Candidatus Nitrobium</taxon>
    </lineage>
</organism>
<dbReference type="AlphaFoldDB" id="A0A953SF11"/>
<keyword evidence="5 9" id="KW-0630">Potassium</keyword>
<evidence type="ECO:0000256" key="1">
    <source>
        <dbReference type="ARBA" id="ARBA00022448"/>
    </source>
</evidence>
<dbReference type="HAMAP" id="MF_00275">
    <property type="entry name" value="KdpA"/>
    <property type="match status" value="1"/>
</dbReference>
<keyword evidence="3 9" id="KW-0633">Potassium transport</keyword>
<keyword evidence="4 9" id="KW-0812">Transmembrane</keyword>
<dbReference type="PANTHER" id="PTHR30607:SF2">
    <property type="entry name" value="POTASSIUM-TRANSPORTING ATPASE POTASSIUM-BINDING SUBUNIT"/>
    <property type="match status" value="1"/>
</dbReference>
<evidence type="ECO:0000313" key="10">
    <source>
        <dbReference type="EMBL" id="MBZ0158232.1"/>
    </source>
</evidence>
<protein>
    <recommendedName>
        <fullName evidence="9">Potassium-transporting ATPase potassium-binding subunit</fullName>
    </recommendedName>
    <alternativeName>
        <fullName evidence="9">ATP phosphohydrolase [potassium-transporting] A chain</fullName>
    </alternativeName>
    <alternativeName>
        <fullName evidence="9">Potassium-binding and translocating subunit A</fullName>
    </alternativeName>
    <alternativeName>
        <fullName evidence="9">Potassium-translocating ATPase A chain</fullName>
    </alternativeName>
</protein>
<comment type="similarity">
    <text evidence="9">Belongs to the KdpA family.</text>
</comment>
<dbReference type="GO" id="GO:0030955">
    <property type="term" value="F:potassium ion binding"/>
    <property type="evidence" value="ECO:0007669"/>
    <property type="project" value="UniProtKB-UniRule"/>
</dbReference>
<dbReference type="Proteomes" id="UP000705867">
    <property type="component" value="Unassembled WGS sequence"/>
</dbReference>
<keyword evidence="2 9" id="KW-1003">Cell membrane</keyword>
<name>A0A953SF11_9BACT</name>
<feature type="transmembrane region" description="Helical" evidence="9">
    <location>
        <begin position="315"/>
        <end position="335"/>
    </location>
</feature>
<evidence type="ECO:0000256" key="5">
    <source>
        <dbReference type="ARBA" id="ARBA00022958"/>
    </source>
</evidence>
<feature type="transmembrane region" description="Helical" evidence="9">
    <location>
        <begin position="566"/>
        <end position="588"/>
    </location>
</feature>
<evidence type="ECO:0000256" key="9">
    <source>
        <dbReference type="HAMAP-Rule" id="MF_00275"/>
    </source>
</evidence>
<comment type="subunit">
    <text evidence="9">The system is composed of three essential subunits: KdpA, KdpB and KdpC.</text>
</comment>
<dbReference type="PANTHER" id="PTHR30607">
    <property type="entry name" value="POTASSIUM-TRANSPORTING ATPASE A CHAIN"/>
    <property type="match status" value="1"/>
</dbReference>
<feature type="transmembrane region" description="Helical" evidence="9">
    <location>
        <begin position="66"/>
        <end position="84"/>
    </location>
</feature>
<evidence type="ECO:0000256" key="4">
    <source>
        <dbReference type="ARBA" id="ARBA00022692"/>
    </source>
</evidence>
<proteinExistence type="inferred from homology"/>
<sequence>MTGNGIVQIVLYLGVLLLLTKPLGVYMARVYEGEPFGLGRLLGPVELLFYKLCGIRPDEEMDWKQYTMSVLFFSAAGLLVLYLLQRLQGILPLNPQKFSGVSSDSSFNTAVSFVTNTNWQGYGGELTMSYLTQMAGLAVQNFVSAATGMAVLVALIRGFKRQSAQTIGNFWIDLTRSTLYILLPLSLIWSLLLVSQGVVQTFSEYKNATLTQAITFDKPKLDEKGSPIKDASGNPVTEKTEIKEQVIPLGPAASQIAIKQLGTNGGGFFNVNSAHPLENPTPLANFLEVLAILLIPAALCITFGRMVGDKRQGWALLAAMFVVFVTLTLLCVWSEQQGNPRFAAMGIDQTASGSQPGGNMEGKEVRFGVVNSALWAVATTSASNGSVNSMHDSYTPLGGLYPMFLMQMGEVIFGGVGSGLYGLLVFAIITVFVAGLMVGRTPEYLGKKIEIFEMKMAALVILIPPSVVKIGTAIAVLTSAGVAGIANPGPHGFSEILYAFSSAGNNNGSAFAGLSANTPFYNTMLGLVMFFARFWTIIPVLAIAGSLAAKKKVPAGLGTLPTHTPLFVTFLIGVVVIVGALAFMPSLALGPVAEHLMSGK</sequence>
<evidence type="ECO:0000313" key="11">
    <source>
        <dbReference type="Proteomes" id="UP000705867"/>
    </source>
</evidence>
<dbReference type="NCBIfam" id="TIGR00680">
    <property type="entry name" value="kdpA"/>
    <property type="match status" value="1"/>
</dbReference>
<dbReference type="GO" id="GO:0005886">
    <property type="term" value="C:plasma membrane"/>
    <property type="evidence" value="ECO:0007669"/>
    <property type="project" value="UniProtKB-SubCell"/>
</dbReference>
<keyword evidence="8 9" id="KW-0472">Membrane</keyword>
<dbReference type="InterPro" id="IPR004623">
    <property type="entry name" value="KdpA"/>
</dbReference>
<feature type="transmembrane region" description="Helical" evidence="9">
    <location>
        <begin position="459"/>
        <end position="486"/>
    </location>
</feature>
<gene>
    <name evidence="9 10" type="primary">kdpA</name>
    <name evidence="10" type="ORF">K8I29_18715</name>
</gene>
<feature type="transmembrane region" description="Helical" evidence="9">
    <location>
        <begin position="6"/>
        <end position="28"/>
    </location>
</feature>
<keyword evidence="1 9" id="KW-0813">Transport</keyword>
<feature type="transmembrane region" description="Helical" evidence="9">
    <location>
        <begin position="524"/>
        <end position="545"/>
    </location>
</feature>
<reference evidence="10" key="1">
    <citation type="journal article" date="2021" name="bioRxiv">
        <title>Unraveling nitrogen, sulfur and carbon metabolic pathways and microbial community transcriptional responses to substrate deprivation and toxicity stresses in a bioreactor mimicking anoxic brackish coastal sediment conditions.</title>
        <authorList>
            <person name="Martins P.D."/>
            <person name="Echeveste M.J."/>
            <person name="Arshad A."/>
            <person name="Kurth J."/>
            <person name="Ouboter H."/>
            <person name="Jetten M.S.M."/>
            <person name="Welte C.U."/>
        </authorList>
    </citation>
    <scope>NUCLEOTIDE SEQUENCE</scope>
    <source>
        <strain evidence="10">MAG_39</strain>
    </source>
</reference>
<feature type="transmembrane region" description="Helical" evidence="9">
    <location>
        <begin position="179"/>
        <end position="199"/>
    </location>
</feature>
<dbReference type="GO" id="GO:0008556">
    <property type="term" value="F:P-type potassium transmembrane transporter activity"/>
    <property type="evidence" value="ECO:0007669"/>
    <property type="project" value="InterPro"/>
</dbReference>
<comment type="caution">
    <text evidence="10">The sequence shown here is derived from an EMBL/GenBank/DDBJ whole genome shotgun (WGS) entry which is preliminary data.</text>
</comment>
<reference evidence="10" key="2">
    <citation type="submission" date="2021-08" db="EMBL/GenBank/DDBJ databases">
        <authorList>
            <person name="Dalcin Martins P."/>
        </authorList>
    </citation>
    <scope>NUCLEOTIDE SEQUENCE</scope>
    <source>
        <strain evidence="10">MAG_39</strain>
    </source>
</reference>
<evidence type="ECO:0000256" key="8">
    <source>
        <dbReference type="ARBA" id="ARBA00023136"/>
    </source>
</evidence>
<keyword evidence="7 9" id="KW-0406">Ion transport</keyword>
<dbReference type="EMBL" id="JAIOIV010000144">
    <property type="protein sequence ID" value="MBZ0158232.1"/>
    <property type="molecule type" value="Genomic_DNA"/>
</dbReference>
<feature type="transmembrane region" description="Helical" evidence="9">
    <location>
        <begin position="138"/>
        <end position="159"/>
    </location>
</feature>
<evidence type="ECO:0000256" key="7">
    <source>
        <dbReference type="ARBA" id="ARBA00023065"/>
    </source>
</evidence>
<feature type="transmembrane region" description="Helical" evidence="9">
    <location>
        <begin position="411"/>
        <end position="438"/>
    </location>
</feature>
<evidence type="ECO:0000256" key="3">
    <source>
        <dbReference type="ARBA" id="ARBA00022538"/>
    </source>
</evidence>
<comment type="function">
    <text evidence="9">Part of the high-affinity ATP-driven potassium transport (or Kdp) system, which catalyzes the hydrolysis of ATP coupled with the electrogenic transport of potassium into the cytoplasm. This subunit binds the extracellular potassium ions and delivers the ions to the membrane domain of KdpB through an intramembrane tunnel.</text>
</comment>
<dbReference type="Pfam" id="PF03814">
    <property type="entry name" value="KdpA"/>
    <property type="match status" value="1"/>
</dbReference>
<evidence type="ECO:0000256" key="6">
    <source>
        <dbReference type="ARBA" id="ARBA00022989"/>
    </source>
</evidence>
<comment type="subcellular location">
    <subcellularLocation>
        <location evidence="9">Cell membrane</location>
        <topology evidence="9">Multi-pass membrane protein</topology>
    </subcellularLocation>
</comment>
<dbReference type="PIRSF" id="PIRSF001294">
    <property type="entry name" value="K_ATPaseA"/>
    <property type="match status" value="1"/>
</dbReference>
<feature type="transmembrane region" description="Helical" evidence="9">
    <location>
        <begin position="283"/>
        <end position="303"/>
    </location>
</feature>